<reference evidence="2 3" key="1">
    <citation type="submission" date="2019-05" db="EMBL/GenBank/DDBJ databases">
        <title>Another draft genome of Portunus trituberculatus and its Hox gene families provides insights of decapod evolution.</title>
        <authorList>
            <person name="Jeong J.-H."/>
            <person name="Song I."/>
            <person name="Kim S."/>
            <person name="Choi T."/>
            <person name="Kim D."/>
            <person name="Ryu S."/>
            <person name="Kim W."/>
        </authorList>
    </citation>
    <scope>NUCLEOTIDE SEQUENCE [LARGE SCALE GENOMIC DNA]</scope>
    <source>
        <tissue evidence="2">Muscle</tissue>
    </source>
</reference>
<gene>
    <name evidence="2" type="ORF">E2C01_033343</name>
</gene>
<protein>
    <submittedName>
        <fullName evidence="2">Uncharacterized protein</fullName>
    </submittedName>
</protein>
<sequence length="78" mass="8517">MEHHYDGSRATLHKGKARPGQAGVVSPKEKMRSLLSLKIITKVKLYDRLILSGPPFPFPPCLPAFPASVCAAPPRSDH</sequence>
<keyword evidence="3" id="KW-1185">Reference proteome</keyword>
<dbReference type="AlphaFoldDB" id="A0A5B7F5A5"/>
<evidence type="ECO:0000313" key="3">
    <source>
        <dbReference type="Proteomes" id="UP000324222"/>
    </source>
</evidence>
<evidence type="ECO:0000256" key="1">
    <source>
        <dbReference type="SAM" id="MobiDB-lite"/>
    </source>
</evidence>
<feature type="region of interest" description="Disordered" evidence="1">
    <location>
        <begin position="1"/>
        <end position="27"/>
    </location>
</feature>
<name>A0A5B7F5A5_PORTR</name>
<accession>A0A5B7F5A5</accession>
<dbReference type="Proteomes" id="UP000324222">
    <property type="component" value="Unassembled WGS sequence"/>
</dbReference>
<evidence type="ECO:0000313" key="2">
    <source>
        <dbReference type="EMBL" id="MPC39794.1"/>
    </source>
</evidence>
<dbReference type="EMBL" id="VSRR010004481">
    <property type="protein sequence ID" value="MPC39794.1"/>
    <property type="molecule type" value="Genomic_DNA"/>
</dbReference>
<proteinExistence type="predicted"/>
<organism evidence="2 3">
    <name type="scientific">Portunus trituberculatus</name>
    <name type="common">Swimming crab</name>
    <name type="synonym">Neptunus trituberculatus</name>
    <dbReference type="NCBI Taxonomy" id="210409"/>
    <lineage>
        <taxon>Eukaryota</taxon>
        <taxon>Metazoa</taxon>
        <taxon>Ecdysozoa</taxon>
        <taxon>Arthropoda</taxon>
        <taxon>Crustacea</taxon>
        <taxon>Multicrustacea</taxon>
        <taxon>Malacostraca</taxon>
        <taxon>Eumalacostraca</taxon>
        <taxon>Eucarida</taxon>
        <taxon>Decapoda</taxon>
        <taxon>Pleocyemata</taxon>
        <taxon>Brachyura</taxon>
        <taxon>Eubrachyura</taxon>
        <taxon>Portunoidea</taxon>
        <taxon>Portunidae</taxon>
        <taxon>Portuninae</taxon>
        <taxon>Portunus</taxon>
    </lineage>
</organism>
<comment type="caution">
    <text evidence="2">The sequence shown here is derived from an EMBL/GenBank/DDBJ whole genome shotgun (WGS) entry which is preliminary data.</text>
</comment>